<feature type="transmembrane region" description="Helical" evidence="1">
    <location>
        <begin position="241"/>
        <end position="264"/>
    </location>
</feature>
<dbReference type="InterPro" id="IPR029787">
    <property type="entry name" value="Nucleotide_cyclase"/>
</dbReference>
<dbReference type="PANTHER" id="PTHR45138">
    <property type="entry name" value="REGULATORY COMPONENTS OF SENSORY TRANSDUCTION SYSTEM"/>
    <property type="match status" value="1"/>
</dbReference>
<dbReference type="SMART" id="SM00267">
    <property type="entry name" value="GGDEF"/>
    <property type="match status" value="1"/>
</dbReference>
<dbReference type="InterPro" id="IPR000160">
    <property type="entry name" value="GGDEF_dom"/>
</dbReference>
<gene>
    <name evidence="3" type="ORF">psyc5s11_24280</name>
</gene>
<protein>
    <recommendedName>
        <fullName evidence="2">GGDEF domain-containing protein</fullName>
    </recommendedName>
</protein>
<dbReference type="InterPro" id="IPR043128">
    <property type="entry name" value="Rev_trsase/Diguanyl_cyclase"/>
</dbReference>
<name>A0ABM7T3Y4_9CLOT</name>
<evidence type="ECO:0000256" key="1">
    <source>
        <dbReference type="SAM" id="Phobius"/>
    </source>
</evidence>
<feature type="transmembrane region" description="Helical" evidence="1">
    <location>
        <begin position="59"/>
        <end position="82"/>
    </location>
</feature>
<dbReference type="PANTHER" id="PTHR45138:SF9">
    <property type="entry name" value="DIGUANYLATE CYCLASE DGCM-RELATED"/>
    <property type="match status" value="1"/>
</dbReference>
<dbReference type="Proteomes" id="UP000824633">
    <property type="component" value="Chromosome"/>
</dbReference>
<keyword evidence="1" id="KW-1133">Transmembrane helix</keyword>
<feature type="transmembrane region" description="Helical" evidence="1">
    <location>
        <begin position="30"/>
        <end position="47"/>
    </location>
</feature>
<dbReference type="CDD" id="cd01949">
    <property type="entry name" value="GGDEF"/>
    <property type="match status" value="1"/>
</dbReference>
<dbReference type="Pfam" id="PF00990">
    <property type="entry name" value="GGDEF"/>
    <property type="match status" value="1"/>
</dbReference>
<sequence length="438" mass="51713">MLLALLMSAIGTFIDENFDESSLRTIVENIFYLSTYVLIIIGFKKGIKRIHNYIKIKIRTIILNFLDIVIFFFLSLIIFCFFDKEMLKNLFSFNITLDCYFNFIYPILDSFILLYFTFSQRIFSTSNKNKSYIYFYVGVMIRIISDFIDIFEIGYSNNIYSVNLWISSVGIFIIIYALYYIKSHEMQLKYSAFNIVEYNDEMITGFNYSTVFVLITYLTIYIYYNILKFSQVYYNDTYNDFIIMCGIIMLGIQSIKQLVIIYSYQSQVSDLEKKATKDYLTNAYNRSYTFKLLNNLFIYYQNNNLELSVLMLDIDFFKKINDKYGHSYGDFVLVNIVKIINMCILENGIVCRHGGEEFLVILPNYSMDKAFILSNEIREAVQNYEFEYKNNEIVKVTISIGGETMNSTTEDEIDLVDNADKALYDAKKTRNLCKWYLE</sequence>
<dbReference type="SUPFAM" id="SSF55073">
    <property type="entry name" value="Nucleotide cyclase"/>
    <property type="match status" value="1"/>
</dbReference>
<evidence type="ECO:0000259" key="2">
    <source>
        <dbReference type="PROSITE" id="PS50887"/>
    </source>
</evidence>
<dbReference type="Gene3D" id="3.30.70.270">
    <property type="match status" value="1"/>
</dbReference>
<organism evidence="3 4">
    <name type="scientific">Clostridium gelidum</name>
    <dbReference type="NCBI Taxonomy" id="704125"/>
    <lineage>
        <taxon>Bacteria</taxon>
        <taxon>Bacillati</taxon>
        <taxon>Bacillota</taxon>
        <taxon>Clostridia</taxon>
        <taxon>Eubacteriales</taxon>
        <taxon>Clostridiaceae</taxon>
        <taxon>Clostridium</taxon>
    </lineage>
</organism>
<dbReference type="InterPro" id="IPR050469">
    <property type="entry name" value="Diguanylate_Cyclase"/>
</dbReference>
<dbReference type="PROSITE" id="PS50887">
    <property type="entry name" value="GGDEF"/>
    <property type="match status" value="1"/>
</dbReference>
<dbReference type="NCBIfam" id="TIGR00254">
    <property type="entry name" value="GGDEF"/>
    <property type="match status" value="1"/>
</dbReference>
<reference evidence="4" key="1">
    <citation type="submission" date="2021-07" db="EMBL/GenBank/DDBJ databases">
        <title>Complete genome sequencing of a Clostridium isolate.</title>
        <authorList>
            <person name="Ueki A."/>
            <person name="Tonouchi A."/>
        </authorList>
    </citation>
    <scope>NUCLEOTIDE SEQUENCE [LARGE SCALE GENOMIC DNA]</scope>
    <source>
        <strain evidence="4">C5S11</strain>
    </source>
</reference>
<evidence type="ECO:0000313" key="4">
    <source>
        <dbReference type="Proteomes" id="UP000824633"/>
    </source>
</evidence>
<accession>A0ABM7T3Y4</accession>
<feature type="transmembrane region" description="Helical" evidence="1">
    <location>
        <begin position="162"/>
        <end position="181"/>
    </location>
</feature>
<dbReference type="EMBL" id="AP024849">
    <property type="protein sequence ID" value="BCZ46361.1"/>
    <property type="molecule type" value="Genomic_DNA"/>
</dbReference>
<keyword evidence="1" id="KW-0472">Membrane</keyword>
<feature type="transmembrane region" description="Helical" evidence="1">
    <location>
        <begin position="131"/>
        <end position="150"/>
    </location>
</feature>
<feature type="transmembrane region" description="Helical" evidence="1">
    <location>
        <begin position="202"/>
        <end position="226"/>
    </location>
</feature>
<keyword evidence="1" id="KW-0812">Transmembrane</keyword>
<evidence type="ECO:0000313" key="3">
    <source>
        <dbReference type="EMBL" id="BCZ46361.1"/>
    </source>
</evidence>
<keyword evidence="4" id="KW-1185">Reference proteome</keyword>
<feature type="transmembrane region" description="Helical" evidence="1">
    <location>
        <begin position="102"/>
        <end position="119"/>
    </location>
</feature>
<feature type="domain" description="GGDEF" evidence="2">
    <location>
        <begin position="305"/>
        <end position="438"/>
    </location>
</feature>
<proteinExistence type="predicted"/>